<name>A0A6M3LBG1_9ZZZZ</name>
<reference evidence="1" key="1">
    <citation type="submission" date="2020-03" db="EMBL/GenBank/DDBJ databases">
        <title>The deep terrestrial virosphere.</title>
        <authorList>
            <person name="Holmfeldt K."/>
            <person name="Nilsson E."/>
            <person name="Simone D."/>
            <person name="Lopez-Fernandez M."/>
            <person name="Wu X."/>
            <person name="de Brujin I."/>
            <person name="Lundin D."/>
            <person name="Andersson A."/>
            <person name="Bertilsson S."/>
            <person name="Dopson M."/>
        </authorList>
    </citation>
    <scope>NUCLEOTIDE SEQUENCE</scope>
    <source>
        <strain evidence="1">MM415B03635</strain>
    </source>
</reference>
<evidence type="ECO:0000313" key="1">
    <source>
        <dbReference type="EMBL" id="QJA90611.1"/>
    </source>
</evidence>
<organism evidence="1">
    <name type="scientific">viral metagenome</name>
    <dbReference type="NCBI Taxonomy" id="1070528"/>
    <lineage>
        <taxon>unclassified sequences</taxon>
        <taxon>metagenomes</taxon>
        <taxon>organismal metagenomes</taxon>
    </lineage>
</organism>
<accession>A0A6M3LBG1</accession>
<dbReference type="AlphaFoldDB" id="A0A6M3LBG1"/>
<protein>
    <submittedName>
        <fullName evidence="1">Uncharacterized protein</fullName>
    </submittedName>
</protein>
<sequence length="78" mass="8729">MPYKVCLEMFGEAPSITTVANEAEAYAMLDLLIKGAKERDYQVTWVARRAGRIRRVRMSRPDGKATVISLEHEDSSAA</sequence>
<proteinExistence type="predicted"/>
<dbReference type="EMBL" id="MT142924">
    <property type="protein sequence ID" value="QJA90611.1"/>
    <property type="molecule type" value="Genomic_DNA"/>
</dbReference>
<gene>
    <name evidence="1" type="ORF">MM415B03635_0014</name>
</gene>